<dbReference type="InterPro" id="IPR036250">
    <property type="entry name" value="AcylCo_DH-like_C"/>
</dbReference>
<dbReference type="GO" id="GO:0003995">
    <property type="term" value="F:acyl-CoA dehydrogenase activity"/>
    <property type="evidence" value="ECO:0007669"/>
    <property type="project" value="InterPro"/>
</dbReference>
<dbReference type="InterPro" id="IPR006089">
    <property type="entry name" value="Acyl-CoA_DH_CS"/>
</dbReference>
<dbReference type="PROSITE" id="PS00073">
    <property type="entry name" value="ACYL_COA_DH_2"/>
    <property type="match status" value="1"/>
</dbReference>
<dbReference type="AlphaFoldDB" id="A0A9P6XNP4"/>
<dbReference type="PANTHER" id="PTHR43884:SF12">
    <property type="entry name" value="ISOVALERYL-COA DEHYDROGENASE, MITOCHONDRIAL-RELATED"/>
    <property type="match status" value="1"/>
</dbReference>
<dbReference type="Pfam" id="PF00441">
    <property type="entry name" value="Acyl-CoA_dh_1"/>
    <property type="match status" value="1"/>
</dbReference>
<sequence length="69" mass="7810">MQAACAKLFSTEMVGRVADRAVQIHGGAGYMSEYAVERFYRDVRLFRIFEGTSQIQQLVIARETIKAHS</sequence>
<comment type="caution">
    <text evidence="3">The sequence shown here is derived from an EMBL/GenBank/DDBJ whole genome shotgun (WGS) entry which is preliminary data.</text>
</comment>
<protein>
    <recommendedName>
        <fullName evidence="2">Acyl-CoA dehydrogenase/oxidase C-terminal domain-containing protein</fullName>
    </recommendedName>
</protein>
<dbReference type="SUPFAM" id="SSF47203">
    <property type="entry name" value="Acyl-CoA dehydrogenase C-terminal domain-like"/>
    <property type="match status" value="1"/>
</dbReference>
<name>A0A9P6XNP4_9FUNG</name>
<proteinExistence type="predicted"/>
<feature type="domain" description="Acyl-CoA dehydrogenase/oxidase C-terminal" evidence="2">
    <location>
        <begin position="1"/>
        <end position="63"/>
    </location>
</feature>
<keyword evidence="4" id="KW-1185">Reference proteome</keyword>
<dbReference type="EMBL" id="JAANIU010015810">
    <property type="protein sequence ID" value="KAG1529247.1"/>
    <property type="molecule type" value="Genomic_DNA"/>
</dbReference>
<dbReference type="Gene3D" id="1.20.140.10">
    <property type="entry name" value="Butyryl-CoA Dehydrogenase, subunit A, domain 3"/>
    <property type="match status" value="1"/>
</dbReference>
<gene>
    <name evidence="3" type="ORF">G6F50_018128</name>
</gene>
<keyword evidence="1" id="KW-0285">Flavoprotein</keyword>
<evidence type="ECO:0000313" key="4">
    <source>
        <dbReference type="Proteomes" id="UP000740926"/>
    </source>
</evidence>
<accession>A0A9P6XNP4</accession>
<dbReference type="PANTHER" id="PTHR43884">
    <property type="entry name" value="ACYL-COA DEHYDROGENASE"/>
    <property type="match status" value="1"/>
</dbReference>
<reference evidence="3 4" key="1">
    <citation type="journal article" date="2020" name="Microb. Genom.">
        <title>Genetic diversity of clinical and environmental Mucorales isolates obtained from an investigation of mucormycosis cases among solid organ transplant recipients.</title>
        <authorList>
            <person name="Nguyen M.H."/>
            <person name="Kaul D."/>
            <person name="Muto C."/>
            <person name="Cheng S.J."/>
            <person name="Richter R.A."/>
            <person name="Bruno V.M."/>
            <person name="Liu G."/>
            <person name="Beyhan S."/>
            <person name="Sundermann A.J."/>
            <person name="Mounaud S."/>
            <person name="Pasculle A.W."/>
            <person name="Nierman W.C."/>
            <person name="Driscoll E."/>
            <person name="Cumbie R."/>
            <person name="Clancy C.J."/>
            <person name="Dupont C.L."/>
        </authorList>
    </citation>
    <scope>NUCLEOTIDE SEQUENCE [LARGE SCALE GENOMIC DNA]</scope>
    <source>
        <strain evidence="3 4">GL24</strain>
    </source>
</reference>
<organism evidence="3 4">
    <name type="scientific">Rhizopus delemar</name>
    <dbReference type="NCBI Taxonomy" id="936053"/>
    <lineage>
        <taxon>Eukaryota</taxon>
        <taxon>Fungi</taxon>
        <taxon>Fungi incertae sedis</taxon>
        <taxon>Mucoromycota</taxon>
        <taxon>Mucoromycotina</taxon>
        <taxon>Mucoromycetes</taxon>
        <taxon>Mucorales</taxon>
        <taxon>Mucorineae</taxon>
        <taxon>Rhizopodaceae</taxon>
        <taxon>Rhizopus</taxon>
    </lineage>
</organism>
<evidence type="ECO:0000259" key="2">
    <source>
        <dbReference type="Pfam" id="PF00441"/>
    </source>
</evidence>
<dbReference type="Proteomes" id="UP000740926">
    <property type="component" value="Unassembled WGS sequence"/>
</dbReference>
<evidence type="ECO:0000313" key="3">
    <source>
        <dbReference type="EMBL" id="KAG1529247.1"/>
    </source>
</evidence>
<dbReference type="InterPro" id="IPR009075">
    <property type="entry name" value="AcylCo_DH/oxidase_C"/>
</dbReference>
<evidence type="ECO:0000256" key="1">
    <source>
        <dbReference type="ARBA" id="ARBA00022630"/>
    </source>
</evidence>